<evidence type="ECO:0000313" key="1">
    <source>
        <dbReference type="EMBL" id="KAH7861152.1"/>
    </source>
</evidence>
<dbReference type="EMBL" id="CM037154">
    <property type="protein sequence ID" value="KAH7861152.1"/>
    <property type="molecule type" value="Genomic_DNA"/>
</dbReference>
<name>A0ACB7Z702_9ERIC</name>
<proteinExistence type="predicted"/>
<accession>A0ACB7Z702</accession>
<reference evidence="1 2" key="1">
    <citation type="journal article" date="2021" name="Hortic Res">
        <title>High-quality reference genome and annotation aids understanding of berry development for evergreen blueberry (Vaccinium darrowii).</title>
        <authorList>
            <person name="Yu J."/>
            <person name="Hulse-Kemp A.M."/>
            <person name="Babiker E."/>
            <person name="Staton M."/>
        </authorList>
    </citation>
    <scope>NUCLEOTIDE SEQUENCE [LARGE SCALE GENOMIC DNA]</scope>
    <source>
        <strain evidence="2">cv. NJ 8807/NJ 8810</strain>
        <tissue evidence="1">Young leaf</tissue>
    </source>
</reference>
<gene>
    <name evidence="1" type="ORF">Vadar_022223</name>
</gene>
<dbReference type="Proteomes" id="UP000828048">
    <property type="component" value="Chromosome 4"/>
</dbReference>
<sequence length="91" mass="10279">MKPISPLCPACEESYLGFKPGMEDQRINWLFLYLKGVLGVLSKKQLQYFCDTTMSSTKDLLLYSVFVDIEEQLGFVPPATVVVEDDPVDRA</sequence>
<keyword evidence="2" id="KW-1185">Reference proteome</keyword>
<protein>
    <submittedName>
        <fullName evidence="1">Uncharacterized protein</fullName>
    </submittedName>
</protein>
<organism evidence="1 2">
    <name type="scientific">Vaccinium darrowii</name>
    <dbReference type="NCBI Taxonomy" id="229202"/>
    <lineage>
        <taxon>Eukaryota</taxon>
        <taxon>Viridiplantae</taxon>
        <taxon>Streptophyta</taxon>
        <taxon>Embryophyta</taxon>
        <taxon>Tracheophyta</taxon>
        <taxon>Spermatophyta</taxon>
        <taxon>Magnoliopsida</taxon>
        <taxon>eudicotyledons</taxon>
        <taxon>Gunneridae</taxon>
        <taxon>Pentapetalae</taxon>
        <taxon>asterids</taxon>
        <taxon>Ericales</taxon>
        <taxon>Ericaceae</taxon>
        <taxon>Vaccinioideae</taxon>
        <taxon>Vaccinieae</taxon>
        <taxon>Vaccinium</taxon>
    </lineage>
</organism>
<evidence type="ECO:0000313" key="2">
    <source>
        <dbReference type="Proteomes" id="UP000828048"/>
    </source>
</evidence>
<comment type="caution">
    <text evidence="1">The sequence shown here is derived from an EMBL/GenBank/DDBJ whole genome shotgun (WGS) entry which is preliminary data.</text>
</comment>